<sequence>MNFEFDFTAAHHACSANEHDPHITKNMMELVRFIGRFPQWSRLPKLAQINVVNFLDYESRLQLAICSRSTYSVVKMSPISIRLLEIHCAPGENGKMGEAFVRAKFSKHRARAPKGFIATFVEKRDGETEMKFDGDRVELRTVNYADEAVKVFERMAKLAGLRVDLLEIDMPESLLTNCSILKRLDVKQLRLKNREDKEHLRKTLDLFGLDNKGIRIRGGIEHLTPQLLFHPQIQNADSIEIEDQCKFTDEAFLGLNGRNIMISTNGVSDSCLNKFIKRWMVGGGPNDFESLTLHPHRLMVKDKILANIPNTAENFTETYSVKQLHGQRTAVIHISDYLFLININ</sequence>
<dbReference type="AlphaFoldDB" id="A0A8S1F6L2"/>
<dbReference type="EMBL" id="CADEPM010000008">
    <property type="protein sequence ID" value="CAB3409376.1"/>
    <property type="molecule type" value="Genomic_DNA"/>
</dbReference>
<protein>
    <recommendedName>
        <fullName evidence="5">F-box associated domain-containing protein</fullName>
    </recommendedName>
</protein>
<dbReference type="PANTHER" id="PTHR31006:SF0">
    <property type="entry name" value="F-BOX ASSOCIATED DOMAIN-CONTAINING PROTEIN-RELATED"/>
    <property type="match status" value="1"/>
</dbReference>
<organism evidence="3 4">
    <name type="scientific">Caenorhabditis bovis</name>
    <dbReference type="NCBI Taxonomy" id="2654633"/>
    <lineage>
        <taxon>Eukaryota</taxon>
        <taxon>Metazoa</taxon>
        <taxon>Ecdysozoa</taxon>
        <taxon>Nematoda</taxon>
        <taxon>Chromadorea</taxon>
        <taxon>Rhabditida</taxon>
        <taxon>Rhabditina</taxon>
        <taxon>Rhabditomorpha</taxon>
        <taxon>Rhabditoidea</taxon>
        <taxon>Rhabditidae</taxon>
        <taxon>Peloderinae</taxon>
        <taxon>Caenorhabditis</taxon>
    </lineage>
</organism>
<dbReference type="PANTHER" id="PTHR31006">
    <property type="entry name" value="F-BOX DOMAIN-CONTAINING PROTEIN-RELATED-RELATED"/>
    <property type="match status" value="1"/>
</dbReference>
<keyword evidence="4" id="KW-1185">Reference proteome</keyword>
<name>A0A8S1F6L2_9PELO</name>
<evidence type="ECO:0000313" key="3">
    <source>
        <dbReference type="EMBL" id="CAB3409376.1"/>
    </source>
</evidence>
<dbReference type="OrthoDB" id="5843099at2759"/>
<dbReference type="Pfam" id="PF00646">
    <property type="entry name" value="F-box"/>
    <property type="match status" value="1"/>
</dbReference>
<reference evidence="3 4" key="1">
    <citation type="submission" date="2020-04" db="EMBL/GenBank/DDBJ databases">
        <authorList>
            <person name="Laetsch R D."/>
            <person name="Stevens L."/>
            <person name="Kumar S."/>
            <person name="Blaxter L. M."/>
        </authorList>
    </citation>
    <scope>NUCLEOTIDE SEQUENCE [LARGE SCALE GENOMIC DNA]</scope>
</reference>
<evidence type="ECO:0000259" key="1">
    <source>
        <dbReference type="Pfam" id="PF00646"/>
    </source>
</evidence>
<dbReference type="InterPro" id="IPR012885">
    <property type="entry name" value="F-box_Sdz-33"/>
</dbReference>
<dbReference type="InterPro" id="IPR001810">
    <property type="entry name" value="F-box_dom"/>
</dbReference>
<evidence type="ECO:0000259" key="2">
    <source>
        <dbReference type="Pfam" id="PF07735"/>
    </source>
</evidence>
<evidence type="ECO:0008006" key="5">
    <source>
        <dbReference type="Google" id="ProtNLM"/>
    </source>
</evidence>
<proteinExistence type="predicted"/>
<dbReference type="Pfam" id="PF07735">
    <property type="entry name" value="FBA_2"/>
    <property type="match status" value="1"/>
</dbReference>
<feature type="domain" description="Sdz-33 F-box" evidence="2">
    <location>
        <begin position="233"/>
        <end position="286"/>
    </location>
</feature>
<dbReference type="Proteomes" id="UP000494206">
    <property type="component" value="Unassembled WGS sequence"/>
</dbReference>
<feature type="domain" description="F-box" evidence="1">
    <location>
        <begin position="40"/>
        <end position="79"/>
    </location>
</feature>
<comment type="caution">
    <text evidence="3">The sequence shown here is derived from an EMBL/GenBank/DDBJ whole genome shotgun (WGS) entry which is preliminary data.</text>
</comment>
<gene>
    <name evidence="3" type="ORF">CBOVIS_LOCUS11033</name>
</gene>
<dbReference type="InterPro" id="IPR042317">
    <property type="entry name" value="She-1-like"/>
</dbReference>
<accession>A0A8S1F6L2</accession>
<evidence type="ECO:0000313" key="4">
    <source>
        <dbReference type="Proteomes" id="UP000494206"/>
    </source>
</evidence>